<name>A0A0U5F9A7_XANCI</name>
<accession>A0A0U5F9A7</accession>
<dbReference type="EMBL" id="CCXZ01000025">
    <property type="protein sequence ID" value="CEG14792.1"/>
    <property type="molecule type" value="Genomic_DNA"/>
</dbReference>
<proteinExistence type="predicted"/>
<evidence type="ECO:0000313" key="2">
    <source>
        <dbReference type="Proteomes" id="UP000052230"/>
    </source>
</evidence>
<sequence length="114" mass="12265">MTHPFHSAYRALPDGGGVLNVGQTEIVINLPNLAVFVAAIGDVEAQRVHDDPQAPQHTHAVRPEVIEGSNWSRVTYVAERNTYAVTFLGVSWETSAPVAIAAAAEAKAYLETNQ</sequence>
<organism evidence="1 2">
    <name type="scientific">Xanthomonas citri pv. citri</name>
    <dbReference type="NCBI Taxonomy" id="611301"/>
    <lineage>
        <taxon>Bacteria</taxon>
        <taxon>Pseudomonadati</taxon>
        <taxon>Pseudomonadota</taxon>
        <taxon>Gammaproteobacteria</taxon>
        <taxon>Lysobacterales</taxon>
        <taxon>Lysobacteraceae</taxon>
        <taxon>Xanthomonas</taxon>
    </lineage>
</organism>
<dbReference type="Proteomes" id="UP000052230">
    <property type="component" value="Unassembled WGS sequence"/>
</dbReference>
<comment type="caution">
    <text evidence="1">The sequence shown here is derived from an EMBL/GenBank/DDBJ whole genome shotgun (WGS) entry which is preliminary data.</text>
</comment>
<gene>
    <name evidence="1" type="ORF">XAC3562_1200115</name>
</gene>
<dbReference type="AlphaFoldDB" id="A0A0U5F9A7"/>
<dbReference type="RefSeq" id="WP_058958794.1">
    <property type="nucleotide sequence ID" value="NZ_CP020883.1"/>
</dbReference>
<reference evidence="1 2" key="1">
    <citation type="submission" date="2014-09" db="EMBL/GenBank/DDBJ databases">
        <authorList>
            <person name="Regsiter A."/>
        </authorList>
    </citation>
    <scope>NUCLEOTIDE SEQUENCE [LARGE SCALE GENOMIC DNA]</scope>
</reference>
<protein>
    <submittedName>
        <fullName evidence="1">Uncharacterized protein</fullName>
    </submittedName>
</protein>
<keyword evidence="2" id="KW-1185">Reference proteome</keyword>
<evidence type="ECO:0000313" key="1">
    <source>
        <dbReference type="EMBL" id="CEG14792.1"/>
    </source>
</evidence>